<name>A0A1X6N744_9APHY</name>
<sequence length="183" mass="19832">SSALTYRPTAAPAPTLRATALSHPRASNKLWGNLPPLKHAAAVRGTPASESIGLELSRCRLRWSRSGHSGMRRSYWAFLSNWYRTIGELVGSRCCCLGAFVEPRPQPQTTHPTRTNMSDTVKCANVQANGGSCTYPACNCAEPPKSKSWITFEAFAFAIRFVDITSCMKKTLGRGGGPKSAGR</sequence>
<keyword evidence="2" id="KW-1185">Reference proteome</keyword>
<dbReference type="AlphaFoldDB" id="A0A1X6N744"/>
<dbReference type="STRING" id="670580.A0A1X6N744"/>
<dbReference type="RefSeq" id="XP_024341239.1">
    <property type="nucleotide sequence ID" value="XM_024484770.1"/>
</dbReference>
<reference evidence="1 2" key="1">
    <citation type="submission" date="2017-04" db="EMBL/GenBank/DDBJ databases">
        <title>Genome Sequence of the Model Brown-Rot Fungus Postia placenta SB12.</title>
        <authorList>
            <consortium name="DOE Joint Genome Institute"/>
            <person name="Gaskell J."/>
            <person name="Kersten P."/>
            <person name="Larrondo L.F."/>
            <person name="Canessa P."/>
            <person name="Martinez D."/>
            <person name="Hibbett D."/>
            <person name="Schmoll M."/>
            <person name="Kubicek C.P."/>
            <person name="Martinez A.T."/>
            <person name="Yadav J."/>
            <person name="Master E."/>
            <person name="Magnuson J.K."/>
            <person name="James T."/>
            <person name="Yaver D."/>
            <person name="Berka R."/>
            <person name="Labutti K."/>
            <person name="Lipzen A."/>
            <person name="Aerts A."/>
            <person name="Barry K."/>
            <person name="Henrissat B."/>
            <person name="Blanchette R."/>
            <person name="Grigoriev I."/>
            <person name="Cullen D."/>
        </authorList>
    </citation>
    <scope>NUCLEOTIDE SEQUENCE [LARGE SCALE GENOMIC DNA]</scope>
    <source>
        <strain evidence="1 2">MAD-698-R-SB12</strain>
    </source>
</reference>
<proteinExistence type="predicted"/>
<dbReference type="Proteomes" id="UP000194127">
    <property type="component" value="Unassembled WGS sequence"/>
</dbReference>
<evidence type="ECO:0000313" key="1">
    <source>
        <dbReference type="EMBL" id="OSX64445.1"/>
    </source>
</evidence>
<evidence type="ECO:0000313" key="2">
    <source>
        <dbReference type="Proteomes" id="UP000194127"/>
    </source>
</evidence>
<dbReference type="EMBL" id="KZ110594">
    <property type="protein sequence ID" value="OSX64445.1"/>
    <property type="molecule type" value="Genomic_DNA"/>
</dbReference>
<dbReference type="OrthoDB" id="2806003at2759"/>
<protein>
    <submittedName>
        <fullName evidence="1">Uncharacterized protein</fullName>
    </submittedName>
</protein>
<dbReference type="GeneID" id="36329719"/>
<accession>A0A1X6N744</accession>
<feature type="non-terminal residue" evidence="1">
    <location>
        <position position="1"/>
    </location>
</feature>
<organism evidence="1 2">
    <name type="scientific">Postia placenta MAD-698-R-SB12</name>
    <dbReference type="NCBI Taxonomy" id="670580"/>
    <lineage>
        <taxon>Eukaryota</taxon>
        <taxon>Fungi</taxon>
        <taxon>Dikarya</taxon>
        <taxon>Basidiomycota</taxon>
        <taxon>Agaricomycotina</taxon>
        <taxon>Agaricomycetes</taxon>
        <taxon>Polyporales</taxon>
        <taxon>Adustoporiaceae</taxon>
        <taxon>Rhodonia</taxon>
    </lineage>
</organism>
<gene>
    <name evidence="1" type="ORF">POSPLADRAFT_1137230</name>
</gene>